<name>A0A7S3MUC0_9CILI</name>
<evidence type="ECO:0000313" key="2">
    <source>
        <dbReference type="EMBL" id="CAE0318189.1"/>
    </source>
</evidence>
<organism evidence="2">
    <name type="scientific">Fabrea salina</name>
    <dbReference type="NCBI Taxonomy" id="342563"/>
    <lineage>
        <taxon>Eukaryota</taxon>
        <taxon>Sar</taxon>
        <taxon>Alveolata</taxon>
        <taxon>Ciliophora</taxon>
        <taxon>Postciliodesmatophora</taxon>
        <taxon>Heterotrichea</taxon>
        <taxon>Heterotrichida</taxon>
        <taxon>Fabreidae</taxon>
        <taxon>Fabrea</taxon>
    </lineage>
</organism>
<accession>A0A7S3MUC0</accession>
<feature type="compositionally biased region" description="Polar residues" evidence="1">
    <location>
        <begin position="297"/>
        <end position="306"/>
    </location>
</feature>
<dbReference type="EMBL" id="HBIF01001712">
    <property type="protein sequence ID" value="CAE0318189.1"/>
    <property type="molecule type" value="Transcribed_RNA"/>
</dbReference>
<protein>
    <submittedName>
        <fullName evidence="2">Uncharacterized protein</fullName>
    </submittedName>
</protein>
<sequence length="388" mass="44658">LSNFEGLSVFDRLECLRFQAQELSDKLSTIVKRVPEHCKEELESFQKNLGKLVDSWEYFFQDLNLKYEQEQTQVSGLKKQLFLNNQKSKKKLLEVQKLLTQKKTKLKSKEKQFHSSLSKIQQMFKQNLNDMEKSLKGQKAKLSQVELNCISELEQVDQEMQEVITTPVHPHNKKLASKDLYLMPRQVTNPVPKLEISKVDSFEDLLQMEDQSIDRISMEKNEGGWESCFETEEDSQEPGVDQIKDAVKVLDQAKLLQGNQALQKLGEIANCKDEENLELMLQLLNIQMNRSAKKSSKPNSSRQFESTPKKSLEFDNPDFNRTLLSPGYRPSKFENSCQDVKIDDLLKVSSIVDELGIKNLTDKAIQEDELSTPHRTPSFDYESTTPGS</sequence>
<gene>
    <name evidence="2" type="ORF">FSAL1345_LOCUS1458</name>
</gene>
<feature type="non-terminal residue" evidence="2">
    <location>
        <position position="1"/>
    </location>
</feature>
<proteinExistence type="predicted"/>
<evidence type="ECO:0000256" key="1">
    <source>
        <dbReference type="SAM" id="MobiDB-lite"/>
    </source>
</evidence>
<feature type="region of interest" description="Disordered" evidence="1">
    <location>
        <begin position="290"/>
        <end position="327"/>
    </location>
</feature>
<feature type="region of interest" description="Disordered" evidence="1">
    <location>
        <begin position="362"/>
        <end position="388"/>
    </location>
</feature>
<dbReference type="AlphaFoldDB" id="A0A7S3MUC0"/>
<reference evidence="2" key="1">
    <citation type="submission" date="2021-01" db="EMBL/GenBank/DDBJ databases">
        <authorList>
            <person name="Corre E."/>
            <person name="Pelletier E."/>
            <person name="Niang G."/>
            <person name="Scheremetjew M."/>
            <person name="Finn R."/>
            <person name="Kale V."/>
            <person name="Holt S."/>
            <person name="Cochrane G."/>
            <person name="Meng A."/>
            <person name="Brown T."/>
            <person name="Cohen L."/>
        </authorList>
    </citation>
    <scope>NUCLEOTIDE SEQUENCE</scope>
</reference>